<name>A0ABT7UHV2_9FIRM</name>
<dbReference type="InterPro" id="IPR003439">
    <property type="entry name" value="ABC_transporter-like_ATP-bd"/>
</dbReference>
<keyword evidence="6" id="KW-1185">Reference proteome</keyword>
<dbReference type="Gene3D" id="3.40.50.300">
    <property type="entry name" value="P-loop containing nucleotide triphosphate hydrolases"/>
    <property type="match status" value="1"/>
</dbReference>
<feature type="domain" description="ABC transporter" evidence="4">
    <location>
        <begin position="4"/>
        <end position="228"/>
    </location>
</feature>
<keyword evidence="3 5" id="KW-0067">ATP-binding</keyword>
<evidence type="ECO:0000313" key="6">
    <source>
        <dbReference type="Proteomes" id="UP001529275"/>
    </source>
</evidence>
<evidence type="ECO:0000256" key="1">
    <source>
        <dbReference type="ARBA" id="ARBA00022448"/>
    </source>
</evidence>
<organism evidence="5 6">
    <name type="scientific">Massilimicrobiota timonensis</name>
    <dbReference type="NCBI Taxonomy" id="1776392"/>
    <lineage>
        <taxon>Bacteria</taxon>
        <taxon>Bacillati</taxon>
        <taxon>Bacillota</taxon>
        <taxon>Erysipelotrichia</taxon>
        <taxon>Erysipelotrichales</taxon>
        <taxon>Erysipelotrichaceae</taxon>
        <taxon>Massilimicrobiota</taxon>
    </lineage>
</organism>
<dbReference type="InterPro" id="IPR003593">
    <property type="entry name" value="AAA+_ATPase"/>
</dbReference>
<dbReference type="CDD" id="cd03255">
    <property type="entry name" value="ABC_MJ0796_LolCDE_FtsE"/>
    <property type="match status" value="1"/>
</dbReference>
<evidence type="ECO:0000313" key="5">
    <source>
        <dbReference type="EMBL" id="MDM8195724.1"/>
    </source>
</evidence>
<reference evidence="6" key="1">
    <citation type="submission" date="2023-06" db="EMBL/GenBank/DDBJ databases">
        <title>Identification and characterization of horizontal gene transfer across gut microbiota members of farm animals based on homology search.</title>
        <authorList>
            <person name="Zeman M."/>
            <person name="Kubasova T."/>
            <person name="Jahodarova E."/>
            <person name="Nykrynova M."/>
            <person name="Rychlik I."/>
        </authorList>
    </citation>
    <scope>NUCLEOTIDE SEQUENCE [LARGE SCALE GENOMIC DNA]</scope>
    <source>
        <strain evidence="6">ET341</strain>
    </source>
</reference>
<keyword evidence="1" id="KW-0813">Transport</keyword>
<dbReference type="PANTHER" id="PTHR24220:SF86">
    <property type="entry name" value="ABC TRANSPORTER ABCH.1"/>
    <property type="match status" value="1"/>
</dbReference>
<dbReference type="InterPro" id="IPR015854">
    <property type="entry name" value="ABC_transpr_LolD-like"/>
</dbReference>
<dbReference type="SMART" id="SM00382">
    <property type="entry name" value="AAA"/>
    <property type="match status" value="1"/>
</dbReference>
<accession>A0ABT7UHV2</accession>
<dbReference type="PROSITE" id="PS00211">
    <property type="entry name" value="ABC_TRANSPORTER_1"/>
    <property type="match status" value="1"/>
</dbReference>
<keyword evidence="2" id="KW-0547">Nucleotide-binding</keyword>
<dbReference type="Pfam" id="PF00005">
    <property type="entry name" value="ABC_tran"/>
    <property type="match status" value="1"/>
</dbReference>
<protein>
    <submittedName>
        <fullName evidence="5">ABC transporter ATP-binding protein</fullName>
    </submittedName>
</protein>
<dbReference type="InterPro" id="IPR017911">
    <property type="entry name" value="MacB-like_ATP-bd"/>
</dbReference>
<dbReference type="Proteomes" id="UP001529275">
    <property type="component" value="Unassembled WGS sequence"/>
</dbReference>
<evidence type="ECO:0000256" key="3">
    <source>
        <dbReference type="ARBA" id="ARBA00022840"/>
    </source>
</evidence>
<evidence type="ECO:0000256" key="2">
    <source>
        <dbReference type="ARBA" id="ARBA00022741"/>
    </source>
</evidence>
<dbReference type="RefSeq" id="WP_289527578.1">
    <property type="nucleotide sequence ID" value="NZ_JAUDCK010000014.1"/>
</dbReference>
<dbReference type="PROSITE" id="PS50893">
    <property type="entry name" value="ABC_TRANSPORTER_2"/>
    <property type="match status" value="1"/>
</dbReference>
<dbReference type="GO" id="GO:0005524">
    <property type="term" value="F:ATP binding"/>
    <property type="evidence" value="ECO:0007669"/>
    <property type="project" value="UniProtKB-KW"/>
</dbReference>
<dbReference type="SUPFAM" id="SSF52540">
    <property type="entry name" value="P-loop containing nucleoside triphosphate hydrolases"/>
    <property type="match status" value="1"/>
</dbReference>
<dbReference type="PANTHER" id="PTHR24220">
    <property type="entry name" value="IMPORT ATP-BINDING PROTEIN"/>
    <property type="match status" value="1"/>
</dbReference>
<dbReference type="InterPro" id="IPR027417">
    <property type="entry name" value="P-loop_NTPase"/>
</dbReference>
<gene>
    <name evidence="5" type="ORF">QUV98_05275</name>
</gene>
<sequence>MIILEGKNLRKTYGYAENKVDAIKNISIEIEEGSFVAVVGTSGSGKSTLLHVLAGLVKPNAGKVYLQGESLYDMNDDRLTRLRRRKMGFVFQFFNLITTHNVIENIVLPIHLDNRQVDEEYVDEIIDLLKLKEKKYAFIHELSGGQQQRVAIARALASKPAIIFADEPTGNLDAKSSQEVIQLLKIVQRKYHETVIMVTHDEMIANVADRILRIEDGQIIQDTAQKNE</sequence>
<evidence type="ECO:0000259" key="4">
    <source>
        <dbReference type="PROSITE" id="PS50893"/>
    </source>
</evidence>
<comment type="caution">
    <text evidence="5">The sequence shown here is derived from an EMBL/GenBank/DDBJ whole genome shotgun (WGS) entry which is preliminary data.</text>
</comment>
<dbReference type="EMBL" id="JAUDCK010000014">
    <property type="protein sequence ID" value="MDM8195724.1"/>
    <property type="molecule type" value="Genomic_DNA"/>
</dbReference>
<proteinExistence type="predicted"/>
<dbReference type="InterPro" id="IPR017871">
    <property type="entry name" value="ABC_transporter-like_CS"/>
</dbReference>